<evidence type="ECO:0000313" key="4">
    <source>
        <dbReference type="Proteomes" id="UP000641588"/>
    </source>
</evidence>
<reference evidence="3" key="1">
    <citation type="submission" date="2019-10" db="EMBL/GenBank/DDBJ databases">
        <title>Description of Paenibacillus glebae sp. nov.</title>
        <authorList>
            <person name="Carlier A."/>
            <person name="Qi S."/>
        </authorList>
    </citation>
    <scope>NUCLEOTIDE SEQUENCE</scope>
    <source>
        <strain evidence="3">LMG 31456</strain>
    </source>
</reference>
<dbReference type="GO" id="GO:0016301">
    <property type="term" value="F:kinase activity"/>
    <property type="evidence" value="ECO:0007669"/>
    <property type="project" value="UniProtKB-KW"/>
</dbReference>
<gene>
    <name evidence="3" type="ORF">GC093_35070</name>
</gene>
<sequence>MPLSRSEHKVEGSGVGPGLEQERELEQVHKQGQQQQQEQEQEQEALSQQRFIGVDGGGTKTTCIIGDGCGNVLAMCHGESSNIKSRPWDEVKNTLWTLIERALELSNSNESQLVGVFLGLAGADRPEDKQQFVDFFEDKFKTKVPVTIQNDAITALAAGAWGEAGIVLISGTGSIGYGYLPETDTYVRVGGWGYLLGDEGSGFAIGQKALIAVMKQHDGRGKWTALTELVLDEWSLSDPNRIVTHVYSQSNVRTGVADISKLAVRAAKAGDEVAVGIIVEAVEQLVELAVTAKSRLSELQPQAALAGLSLVLSGGLFSDDWFMSLIQQHEYIQKSELVVSRLNIPPVAGCYVLALKQADIEITDTVKQRIVAWETRRETK</sequence>
<feature type="compositionally biased region" description="Basic and acidic residues" evidence="1">
    <location>
        <begin position="1"/>
        <end position="11"/>
    </location>
</feature>
<dbReference type="Gene3D" id="3.30.420.40">
    <property type="match status" value="2"/>
</dbReference>
<name>A0A972K426_9BACL</name>
<comment type="caution">
    <text evidence="3">The sequence shown here is derived from an EMBL/GenBank/DDBJ whole genome shotgun (WGS) entry which is preliminary data.</text>
</comment>
<feature type="compositionally biased region" description="Basic and acidic residues" evidence="1">
    <location>
        <begin position="20"/>
        <end position="29"/>
    </location>
</feature>
<dbReference type="InterPro" id="IPR002731">
    <property type="entry name" value="ATPase_BadF"/>
</dbReference>
<proteinExistence type="predicted"/>
<feature type="compositionally biased region" description="Low complexity" evidence="1">
    <location>
        <begin position="30"/>
        <end position="46"/>
    </location>
</feature>
<accession>A0A972K426</accession>
<keyword evidence="3" id="KW-0808">Transferase</keyword>
<dbReference type="SUPFAM" id="SSF53067">
    <property type="entry name" value="Actin-like ATPase domain"/>
    <property type="match status" value="2"/>
</dbReference>
<dbReference type="RefSeq" id="WP_171656664.1">
    <property type="nucleotide sequence ID" value="NZ_WHOD01000135.1"/>
</dbReference>
<dbReference type="PANTHER" id="PTHR43190">
    <property type="entry name" value="N-ACETYL-D-GLUCOSAMINE KINASE"/>
    <property type="match status" value="1"/>
</dbReference>
<dbReference type="Proteomes" id="UP000641588">
    <property type="component" value="Unassembled WGS sequence"/>
</dbReference>
<dbReference type="AlphaFoldDB" id="A0A972K426"/>
<dbReference type="InterPro" id="IPR052519">
    <property type="entry name" value="Euk-type_GlcNAc_Kinase"/>
</dbReference>
<feature type="region of interest" description="Disordered" evidence="1">
    <location>
        <begin position="1"/>
        <end position="46"/>
    </location>
</feature>
<dbReference type="PANTHER" id="PTHR43190:SF3">
    <property type="entry name" value="N-ACETYL-D-GLUCOSAMINE KINASE"/>
    <property type="match status" value="1"/>
</dbReference>
<dbReference type="EMBL" id="WHOD01000135">
    <property type="protein sequence ID" value="NOU98406.1"/>
    <property type="molecule type" value="Genomic_DNA"/>
</dbReference>
<protein>
    <submittedName>
        <fullName evidence="3">N-acetylglucosamine kinase</fullName>
    </submittedName>
</protein>
<keyword evidence="4" id="KW-1185">Reference proteome</keyword>
<evidence type="ECO:0000259" key="2">
    <source>
        <dbReference type="Pfam" id="PF01869"/>
    </source>
</evidence>
<dbReference type="Pfam" id="PF01869">
    <property type="entry name" value="BcrAD_BadFG"/>
    <property type="match status" value="1"/>
</dbReference>
<dbReference type="CDD" id="cd24007">
    <property type="entry name" value="ASKHA_NBD_eukNAGK-like"/>
    <property type="match status" value="1"/>
</dbReference>
<evidence type="ECO:0000256" key="1">
    <source>
        <dbReference type="SAM" id="MobiDB-lite"/>
    </source>
</evidence>
<organism evidence="3 4">
    <name type="scientific">Paenibacillus foliorum</name>
    <dbReference type="NCBI Taxonomy" id="2654974"/>
    <lineage>
        <taxon>Bacteria</taxon>
        <taxon>Bacillati</taxon>
        <taxon>Bacillota</taxon>
        <taxon>Bacilli</taxon>
        <taxon>Bacillales</taxon>
        <taxon>Paenibacillaceae</taxon>
        <taxon>Paenibacillus</taxon>
    </lineage>
</organism>
<feature type="domain" description="ATPase BadF/BadG/BcrA/BcrD type" evidence="2">
    <location>
        <begin position="52"/>
        <end position="335"/>
    </location>
</feature>
<keyword evidence="3" id="KW-0418">Kinase</keyword>
<evidence type="ECO:0000313" key="3">
    <source>
        <dbReference type="EMBL" id="NOU98406.1"/>
    </source>
</evidence>
<dbReference type="InterPro" id="IPR043129">
    <property type="entry name" value="ATPase_NBD"/>
</dbReference>